<name>A0A9N9GV71_9GLOM</name>
<dbReference type="GO" id="GO:0005576">
    <property type="term" value="C:extracellular region"/>
    <property type="evidence" value="ECO:0007669"/>
    <property type="project" value="UniProtKB-SubCell"/>
</dbReference>
<protein>
    <submittedName>
        <fullName evidence="5">13939_t:CDS:1</fullName>
    </submittedName>
</protein>
<dbReference type="GO" id="GO:0043657">
    <property type="term" value="C:host cell"/>
    <property type="evidence" value="ECO:0007669"/>
    <property type="project" value="UniProtKB-SubCell"/>
</dbReference>
<keyword evidence="6" id="KW-1185">Reference proteome</keyword>
<comment type="subcellular location">
    <subcellularLocation>
        <location evidence="1">Host cell</location>
    </subcellularLocation>
    <subcellularLocation>
        <location evidence="2">Secreted</location>
    </subcellularLocation>
</comment>
<dbReference type="EMBL" id="CAJVQA010005828">
    <property type="protein sequence ID" value="CAG8628768.1"/>
    <property type="molecule type" value="Genomic_DNA"/>
</dbReference>
<sequence>MNKGRHRSYAATSSSTSSTATRTNIQLVCLVHGEPPSSCFKVTIGNHEDGDELRKLIKKINEHDFAKFAARKLKLWVVDIPYNSLNISDYNVDIVNVLHGREFPILCKVGDIFTEQPVKDHIHIIIELPALNEAGMEGELELKKTIVKFTETTQQFIDYIDRQAKRSKVSLSSIDQTHLDELLNHLQFRRATSIITVSSADKDFDERFVWDERNEDQHAKDVKDDHDQVCRRGYMSYLSDNISISSKFIWYDPKPKKDLLNINDSSLPYSISGTTDVLVMDESFYRVLDYRSGIQAGFELKKEVQDSDTNQAIAELIVTNLVSNHAVFIVLTDLNNTWIFYWLTNDNLIMMSRTNSRDALAIIEMALAEDPKVKAATTTIDINFPIGMRCNYFRRLSNLQYGEAFENEVEGLDLFLNRPKVNFEFEDDIANMKDMFDEMTEKEITDWKIKRALRLLEDTPGFQLDKNYMDMYS</sequence>
<dbReference type="InterPro" id="IPR045379">
    <property type="entry name" value="Crinkler_N"/>
</dbReference>
<evidence type="ECO:0000313" key="6">
    <source>
        <dbReference type="Proteomes" id="UP000789759"/>
    </source>
</evidence>
<accession>A0A9N9GV71</accession>
<dbReference type="Pfam" id="PF20147">
    <property type="entry name" value="Crinkler"/>
    <property type="match status" value="1"/>
</dbReference>
<comment type="caution">
    <text evidence="5">The sequence shown here is derived from an EMBL/GenBank/DDBJ whole genome shotgun (WGS) entry which is preliminary data.</text>
</comment>
<proteinExistence type="predicted"/>
<evidence type="ECO:0000313" key="5">
    <source>
        <dbReference type="EMBL" id="CAG8628768.1"/>
    </source>
</evidence>
<evidence type="ECO:0000259" key="4">
    <source>
        <dbReference type="Pfam" id="PF20147"/>
    </source>
</evidence>
<dbReference type="OrthoDB" id="2435285at2759"/>
<dbReference type="Proteomes" id="UP000789759">
    <property type="component" value="Unassembled WGS sequence"/>
</dbReference>
<gene>
    <name evidence="5" type="ORF">CPELLU_LOCUS8285</name>
</gene>
<evidence type="ECO:0000256" key="1">
    <source>
        <dbReference type="ARBA" id="ARBA00004340"/>
    </source>
</evidence>
<keyword evidence="3" id="KW-0964">Secreted</keyword>
<reference evidence="5" key="1">
    <citation type="submission" date="2021-06" db="EMBL/GenBank/DDBJ databases">
        <authorList>
            <person name="Kallberg Y."/>
            <person name="Tangrot J."/>
            <person name="Rosling A."/>
        </authorList>
    </citation>
    <scope>NUCLEOTIDE SEQUENCE</scope>
    <source>
        <strain evidence="5">FL966</strain>
    </source>
</reference>
<feature type="domain" description="Crinkler effector protein N-terminal" evidence="4">
    <location>
        <begin position="25"/>
        <end position="127"/>
    </location>
</feature>
<dbReference type="AlphaFoldDB" id="A0A9N9GV71"/>
<evidence type="ECO:0000256" key="2">
    <source>
        <dbReference type="ARBA" id="ARBA00004613"/>
    </source>
</evidence>
<evidence type="ECO:0000256" key="3">
    <source>
        <dbReference type="ARBA" id="ARBA00022525"/>
    </source>
</evidence>
<organism evidence="5 6">
    <name type="scientific">Cetraspora pellucida</name>
    <dbReference type="NCBI Taxonomy" id="1433469"/>
    <lineage>
        <taxon>Eukaryota</taxon>
        <taxon>Fungi</taxon>
        <taxon>Fungi incertae sedis</taxon>
        <taxon>Mucoromycota</taxon>
        <taxon>Glomeromycotina</taxon>
        <taxon>Glomeromycetes</taxon>
        <taxon>Diversisporales</taxon>
        <taxon>Gigasporaceae</taxon>
        <taxon>Cetraspora</taxon>
    </lineage>
</organism>